<comment type="cofactor">
    <cofactor evidence="1">
        <name>Mn(2+)</name>
        <dbReference type="ChEBI" id="CHEBI:29035"/>
    </cofactor>
</comment>
<dbReference type="GO" id="GO:0046872">
    <property type="term" value="F:metal ion binding"/>
    <property type="evidence" value="ECO:0007669"/>
    <property type="project" value="UniProtKB-KW"/>
</dbReference>
<evidence type="ECO:0000256" key="5">
    <source>
        <dbReference type="ARBA" id="ARBA00022842"/>
    </source>
</evidence>
<dbReference type="CDD" id="cd18870">
    <property type="entry name" value="NUDIX_AcylCoAdiphos_Nudt19"/>
    <property type="match status" value="1"/>
</dbReference>
<keyword evidence="5" id="KW-0460">Magnesium</keyword>
<sequence>MNLVSCAVARLLSHRAGSLASSAHGLTIENLRPVHLGVAAMASTPPTHARLYSSPASLPKEKASGAAKKAVPEPRPSSSIVLLSPTNEVLLLHRVKTSTSFASAHVFPGGNLDAFHDGDIPAPDAQDRHLDGPAYRLGAIRECFEETGILLARKDGRFVELPRQERDEAREKIHESQIAFADWLKSIGAEADLDGLVPFTRWLTPVGVPKRFTTQMYLYLMPISRAGVPSEMLAPTPDGGVEHTEASFAPPQEFLSRAASDEMMLFPPQYYILSLLSRFLRGPTASVEEGPVYYTRQRRELLRFLKATPTADTDEGKEHATAKIAWADKVVSPHHLFVRKSDKRVVLGLEKPGFELRGSDRGGDWERVVLVNFGKAGPRQVEVRLREDVLKEERESASEGPRL</sequence>
<feature type="domain" description="Nudix hydrolase" evidence="7">
    <location>
        <begin position="73"/>
        <end position="271"/>
    </location>
</feature>
<dbReference type="InterPro" id="IPR000086">
    <property type="entry name" value="NUDIX_hydrolase_dom"/>
</dbReference>
<dbReference type="PROSITE" id="PS51462">
    <property type="entry name" value="NUDIX"/>
    <property type="match status" value="1"/>
</dbReference>
<evidence type="ECO:0000256" key="1">
    <source>
        <dbReference type="ARBA" id="ARBA00001936"/>
    </source>
</evidence>
<dbReference type="InterPro" id="IPR015797">
    <property type="entry name" value="NUDIX_hydrolase-like_dom_sf"/>
</dbReference>
<evidence type="ECO:0000256" key="3">
    <source>
        <dbReference type="ARBA" id="ARBA00022723"/>
    </source>
</evidence>
<evidence type="ECO:0000313" key="8">
    <source>
        <dbReference type="EMBL" id="KAH6608884.1"/>
    </source>
</evidence>
<dbReference type="Proteomes" id="UP000827724">
    <property type="component" value="Unassembled WGS sequence"/>
</dbReference>
<evidence type="ECO:0000256" key="6">
    <source>
        <dbReference type="ARBA" id="ARBA00023211"/>
    </source>
</evidence>
<keyword evidence="3" id="KW-0479">Metal-binding</keyword>
<evidence type="ECO:0000256" key="4">
    <source>
        <dbReference type="ARBA" id="ARBA00022801"/>
    </source>
</evidence>
<dbReference type="Gene3D" id="3.90.79.10">
    <property type="entry name" value="Nucleoside Triphosphate Pyrophosphohydrolase"/>
    <property type="match status" value="1"/>
</dbReference>
<dbReference type="GO" id="GO:0016818">
    <property type="term" value="F:hydrolase activity, acting on acid anhydrides, in phosphorus-containing anhydrides"/>
    <property type="evidence" value="ECO:0007669"/>
    <property type="project" value="InterPro"/>
</dbReference>
<keyword evidence="9" id="KW-1185">Reference proteome</keyword>
<dbReference type="EMBL" id="JAIWOZ010000002">
    <property type="protein sequence ID" value="KAH6608884.1"/>
    <property type="molecule type" value="Genomic_DNA"/>
</dbReference>
<evidence type="ECO:0000259" key="7">
    <source>
        <dbReference type="PROSITE" id="PS51462"/>
    </source>
</evidence>
<keyword evidence="4" id="KW-0378">Hydrolase</keyword>
<dbReference type="OrthoDB" id="1695362at2759"/>
<accession>A0A9P8TXM4</accession>
<reference evidence="8" key="1">
    <citation type="submission" date="2021-08" db="EMBL/GenBank/DDBJ databases">
        <title>Chromosome-Level Trichoderma cornu-damae using Hi-C Data.</title>
        <authorList>
            <person name="Kim C.S."/>
        </authorList>
    </citation>
    <scope>NUCLEOTIDE SEQUENCE</scope>
    <source>
        <strain evidence="8">KA19-0412C</strain>
    </source>
</reference>
<protein>
    <submittedName>
        <fullName evidence="8">Nudix domain-containing</fullName>
    </submittedName>
</protein>
<organism evidence="8 9">
    <name type="scientific">Trichoderma cornu-damae</name>
    <dbReference type="NCBI Taxonomy" id="654480"/>
    <lineage>
        <taxon>Eukaryota</taxon>
        <taxon>Fungi</taxon>
        <taxon>Dikarya</taxon>
        <taxon>Ascomycota</taxon>
        <taxon>Pezizomycotina</taxon>
        <taxon>Sordariomycetes</taxon>
        <taxon>Hypocreomycetidae</taxon>
        <taxon>Hypocreales</taxon>
        <taxon>Hypocreaceae</taxon>
        <taxon>Trichoderma</taxon>
    </lineage>
</organism>
<name>A0A9P8TXM4_9HYPO</name>
<dbReference type="AlphaFoldDB" id="A0A9P8TXM4"/>
<dbReference type="InterPro" id="IPR039121">
    <property type="entry name" value="NUDT19"/>
</dbReference>
<evidence type="ECO:0000256" key="2">
    <source>
        <dbReference type="ARBA" id="ARBA00001946"/>
    </source>
</evidence>
<comment type="cofactor">
    <cofactor evidence="2">
        <name>Mg(2+)</name>
        <dbReference type="ChEBI" id="CHEBI:18420"/>
    </cofactor>
</comment>
<dbReference type="PANTHER" id="PTHR12318:SF0">
    <property type="entry name" value="ACYL-COENZYME A DIPHOSPHATASE NUDT19"/>
    <property type="match status" value="1"/>
</dbReference>
<comment type="caution">
    <text evidence="8">The sequence shown here is derived from an EMBL/GenBank/DDBJ whole genome shotgun (WGS) entry which is preliminary data.</text>
</comment>
<evidence type="ECO:0000313" key="9">
    <source>
        <dbReference type="Proteomes" id="UP000827724"/>
    </source>
</evidence>
<dbReference type="SUPFAM" id="SSF55811">
    <property type="entry name" value="Nudix"/>
    <property type="match status" value="1"/>
</dbReference>
<gene>
    <name evidence="8" type="ORF">Trco_002230</name>
</gene>
<keyword evidence="6" id="KW-0464">Manganese</keyword>
<dbReference type="GO" id="GO:0005739">
    <property type="term" value="C:mitochondrion"/>
    <property type="evidence" value="ECO:0007669"/>
    <property type="project" value="TreeGrafter"/>
</dbReference>
<dbReference type="Pfam" id="PF00293">
    <property type="entry name" value="NUDIX"/>
    <property type="match status" value="1"/>
</dbReference>
<proteinExistence type="predicted"/>
<dbReference type="PANTHER" id="PTHR12318">
    <property type="entry name" value="TESTOSTERONE-REGULATED PROTEIN RP2"/>
    <property type="match status" value="1"/>
</dbReference>